<dbReference type="NCBIfam" id="TIGR04283">
    <property type="entry name" value="glyco_like_mftF"/>
    <property type="match status" value="1"/>
</dbReference>
<dbReference type="GO" id="GO:0016117">
    <property type="term" value="P:carotenoid biosynthetic process"/>
    <property type="evidence" value="ECO:0007669"/>
    <property type="project" value="UniProtKB-KW"/>
</dbReference>
<evidence type="ECO:0000256" key="1">
    <source>
        <dbReference type="ARBA" id="ARBA00004236"/>
    </source>
</evidence>
<dbReference type="InterPro" id="IPR029044">
    <property type="entry name" value="Nucleotide-diphossugar_trans"/>
</dbReference>
<dbReference type="PANTHER" id="PTHR43646">
    <property type="entry name" value="GLYCOSYLTRANSFERASE"/>
    <property type="match status" value="1"/>
</dbReference>
<keyword evidence="3" id="KW-0328">Glycosyltransferase</keyword>
<evidence type="ECO:0000256" key="10">
    <source>
        <dbReference type="ARBA" id="ARBA00040345"/>
    </source>
</evidence>
<proteinExistence type="inferred from homology"/>
<dbReference type="GO" id="GO:0005886">
    <property type="term" value="C:plasma membrane"/>
    <property type="evidence" value="ECO:0007669"/>
    <property type="project" value="UniProtKB-SubCell"/>
</dbReference>
<name>A0A5N1GLM4_9LACT</name>
<dbReference type="CDD" id="cd02522">
    <property type="entry name" value="GT_2_like_a"/>
    <property type="match status" value="1"/>
</dbReference>
<dbReference type="Pfam" id="PF00535">
    <property type="entry name" value="Glycos_transf_2"/>
    <property type="match status" value="1"/>
</dbReference>
<evidence type="ECO:0000256" key="2">
    <source>
        <dbReference type="ARBA" id="ARBA00022475"/>
    </source>
</evidence>
<evidence type="ECO:0000313" key="12">
    <source>
        <dbReference type="EMBL" id="KAA9301294.1"/>
    </source>
</evidence>
<keyword evidence="4 12" id="KW-0808">Transferase</keyword>
<dbReference type="PANTHER" id="PTHR43646:SF2">
    <property type="entry name" value="GLYCOSYLTRANSFERASE 2-LIKE DOMAIN-CONTAINING PROTEIN"/>
    <property type="match status" value="1"/>
</dbReference>
<reference evidence="12 13" key="1">
    <citation type="submission" date="2019-09" db="EMBL/GenBank/DDBJ databases">
        <title>Draft genome sequence assemblies of isolates from the urinary tract.</title>
        <authorList>
            <person name="Mores C.R."/>
            <person name="Putonti C."/>
            <person name="Wolfe A.J."/>
        </authorList>
    </citation>
    <scope>NUCLEOTIDE SEQUENCE [LARGE SCALE GENOMIC DNA]</scope>
    <source>
        <strain evidence="12 13">UMB623</strain>
    </source>
</reference>
<protein>
    <recommendedName>
        <fullName evidence="10">4,4'-diaponeurosporenoate glycosyltransferase</fullName>
    </recommendedName>
</protein>
<dbReference type="RefSeq" id="WP_070430453.1">
    <property type="nucleotide sequence ID" value="NZ_VYWO01000002.1"/>
</dbReference>
<organism evidence="12 13">
    <name type="scientific">Aerococcus sanguinicola</name>
    <dbReference type="NCBI Taxonomy" id="119206"/>
    <lineage>
        <taxon>Bacteria</taxon>
        <taxon>Bacillati</taxon>
        <taxon>Bacillota</taxon>
        <taxon>Bacilli</taxon>
        <taxon>Lactobacillales</taxon>
        <taxon>Aerococcaceae</taxon>
        <taxon>Aerococcus</taxon>
    </lineage>
</organism>
<keyword evidence="2" id="KW-1003">Cell membrane</keyword>
<dbReference type="Proteomes" id="UP000327148">
    <property type="component" value="Unassembled WGS sequence"/>
</dbReference>
<feature type="domain" description="Glycosyltransferase 2-like" evidence="11">
    <location>
        <begin position="3"/>
        <end position="89"/>
    </location>
</feature>
<sequence length="225" mass="25612">MISIIIPVFNERDQLAQLFDHLGVFSQDIPHDFLFVDGGSQDGTPNLIRAAGYPVLMSKPGRGQQLHAGALASQGEILFFLHADSFFKACPLKEVQTNCQAAPFAAFPLSFTTKDWRMRLIAAGSNWRLRYRHIAFGDQGMHMRRDFYQDLGGFRPYPLMEDYDLSIRAKVAGAHCRVAGQKIYTSARRFEANGYLKTLVKMQRAQALFRKGVSIEDIQRFYRQQ</sequence>
<comment type="subcellular location">
    <subcellularLocation>
        <location evidence="1">Cell membrane</location>
    </subcellularLocation>
</comment>
<dbReference type="SUPFAM" id="SSF53448">
    <property type="entry name" value="Nucleotide-diphospho-sugar transferases"/>
    <property type="match status" value="1"/>
</dbReference>
<keyword evidence="5" id="KW-0125">Carotenoid biosynthesis</keyword>
<comment type="caution">
    <text evidence="12">The sequence shown here is derived from an EMBL/GenBank/DDBJ whole genome shotgun (WGS) entry which is preliminary data.</text>
</comment>
<dbReference type="Gene3D" id="3.90.550.10">
    <property type="entry name" value="Spore Coat Polysaccharide Biosynthesis Protein SpsA, Chain A"/>
    <property type="match status" value="1"/>
</dbReference>
<keyword evidence="6" id="KW-0472">Membrane</keyword>
<dbReference type="InterPro" id="IPR001173">
    <property type="entry name" value="Glyco_trans_2-like"/>
</dbReference>
<evidence type="ECO:0000256" key="5">
    <source>
        <dbReference type="ARBA" id="ARBA00022746"/>
    </source>
</evidence>
<dbReference type="AlphaFoldDB" id="A0A5N1GLM4"/>
<dbReference type="GO" id="GO:0016757">
    <property type="term" value="F:glycosyltransferase activity"/>
    <property type="evidence" value="ECO:0007669"/>
    <property type="project" value="UniProtKB-KW"/>
</dbReference>
<dbReference type="InterPro" id="IPR026461">
    <property type="entry name" value="Trfase_2_rSAM/seldom_assoc"/>
</dbReference>
<evidence type="ECO:0000259" key="11">
    <source>
        <dbReference type="Pfam" id="PF00535"/>
    </source>
</evidence>
<dbReference type="OrthoDB" id="2902148at2"/>
<evidence type="ECO:0000256" key="9">
    <source>
        <dbReference type="ARBA" id="ARBA00038120"/>
    </source>
</evidence>
<evidence type="ECO:0000256" key="8">
    <source>
        <dbReference type="ARBA" id="ARBA00037904"/>
    </source>
</evidence>
<evidence type="ECO:0000256" key="6">
    <source>
        <dbReference type="ARBA" id="ARBA00023136"/>
    </source>
</evidence>
<comment type="similarity">
    <text evidence="9">Belongs to the glycosyltransferase 2 family. CrtQ subfamily.</text>
</comment>
<accession>A0A5N1GLM4</accession>
<comment type="pathway">
    <text evidence="8">Carotenoid biosynthesis; staphyloxanthin biosynthesis; staphyloxanthin from farnesyl diphosphate: step 4/5.</text>
</comment>
<evidence type="ECO:0000256" key="7">
    <source>
        <dbReference type="ARBA" id="ARBA00037281"/>
    </source>
</evidence>
<evidence type="ECO:0000256" key="4">
    <source>
        <dbReference type="ARBA" id="ARBA00022679"/>
    </source>
</evidence>
<evidence type="ECO:0000256" key="3">
    <source>
        <dbReference type="ARBA" id="ARBA00022676"/>
    </source>
</evidence>
<dbReference type="EMBL" id="VYWO01000002">
    <property type="protein sequence ID" value="KAA9301294.1"/>
    <property type="molecule type" value="Genomic_DNA"/>
</dbReference>
<evidence type="ECO:0000313" key="13">
    <source>
        <dbReference type="Proteomes" id="UP000327148"/>
    </source>
</evidence>
<comment type="function">
    <text evidence="7">Catalyzes the glycosylation of 4,4'-diaponeurosporenoate, i.e. the esterification of glucose at the C1'' position with the carboxyl group of 4,4'-diaponeurosporenic acid, to form glycosyl-4,4'-diaponeurosporenoate. This is a step in the biosynthesis of staphyloxanthin, an orange pigment present in most staphylococci strains.</text>
</comment>
<gene>
    <name evidence="12" type="ORF">F6I03_05340</name>
</gene>